<evidence type="ECO:0000313" key="1">
    <source>
        <dbReference type="EMBL" id="KAI0027961.1"/>
    </source>
</evidence>
<evidence type="ECO:0000313" key="2">
    <source>
        <dbReference type="Proteomes" id="UP000814128"/>
    </source>
</evidence>
<gene>
    <name evidence="1" type="ORF">K488DRAFT_59983</name>
</gene>
<dbReference type="EMBL" id="MU273812">
    <property type="protein sequence ID" value="KAI0027961.1"/>
    <property type="molecule type" value="Genomic_DNA"/>
</dbReference>
<proteinExistence type="predicted"/>
<dbReference type="Proteomes" id="UP000814128">
    <property type="component" value="Unassembled WGS sequence"/>
</dbReference>
<comment type="caution">
    <text evidence="1">The sequence shown here is derived from an EMBL/GenBank/DDBJ whole genome shotgun (WGS) entry which is preliminary data.</text>
</comment>
<accession>A0ACB8Q8P9</accession>
<keyword evidence="2" id="KW-1185">Reference proteome</keyword>
<reference evidence="1" key="2">
    <citation type="journal article" date="2022" name="New Phytol.">
        <title>Evolutionary transition to the ectomycorrhizal habit in the genomes of a hyperdiverse lineage of mushroom-forming fungi.</title>
        <authorList>
            <person name="Looney B."/>
            <person name="Miyauchi S."/>
            <person name="Morin E."/>
            <person name="Drula E."/>
            <person name="Courty P.E."/>
            <person name="Kohler A."/>
            <person name="Kuo A."/>
            <person name="LaButti K."/>
            <person name="Pangilinan J."/>
            <person name="Lipzen A."/>
            <person name="Riley R."/>
            <person name="Andreopoulos W."/>
            <person name="He G."/>
            <person name="Johnson J."/>
            <person name="Nolan M."/>
            <person name="Tritt A."/>
            <person name="Barry K.W."/>
            <person name="Grigoriev I.V."/>
            <person name="Nagy L.G."/>
            <person name="Hibbett D."/>
            <person name="Henrissat B."/>
            <person name="Matheny P.B."/>
            <person name="Labbe J."/>
            <person name="Martin F.M."/>
        </authorList>
    </citation>
    <scope>NUCLEOTIDE SEQUENCE</scope>
    <source>
        <strain evidence="1">EC-137</strain>
    </source>
</reference>
<reference evidence="1" key="1">
    <citation type="submission" date="2021-02" db="EMBL/GenBank/DDBJ databases">
        <authorList>
            <consortium name="DOE Joint Genome Institute"/>
            <person name="Ahrendt S."/>
            <person name="Looney B.P."/>
            <person name="Miyauchi S."/>
            <person name="Morin E."/>
            <person name="Drula E."/>
            <person name="Courty P.E."/>
            <person name="Chicoki N."/>
            <person name="Fauchery L."/>
            <person name="Kohler A."/>
            <person name="Kuo A."/>
            <person name="Labutti K."/>
            <person name="Pangilinan J."/>
            <person name="Lipzen A."/>
            <person name="Riley R."/>
            <person name="Andreopoulos W."/>
            <person name="He G."/>
            <person name="Johnson J."/>
            <person name="Barry K.W."/>
            <person name="Grigoriev I.V."/>
            <person name="Nagy L."/>
            <person name="Hibbett D."/>
            <person name="Henrissat B."/>
            <person name="Matheny P.B."/>
            <person name="Labbe J."/>
            <person name="Martin F."/>
        </authorList>
    </citation>
    <scope>NUCLEOTIDE SEQUENCE</scope>
    <source>
        <strain evidence="1">EC-137</strain>
    </source>
</reference>
<name>A0ACB8Q8P9_9AGAM</name>
<sequence>MAVVQLPASPAYRLPAELWLQIFKLAASSPETCFSAKYAAFEPTADDAETIESACLAVKHSIVLVCRAWCALGTEMLYEDVHIHHGVPALERTFQSPAYADLQKRVRRAVLPYSQTQTRTYCPLPAVSILAHCPRLEVLVRPYRRRALFPQFEFAAEVPPLPNLKRLEWWHDNAASHTGGINALDDVLRNAPQLEYLTFSGQMFLTSLKQQYHLRLPALTTLRLRAVNAIAIRQLIVWSLPALSHLVLDDPPADPRALDLLWEAYSDQIRVAELGRCVHFLADDSIRRLLSACRGLRELNYRIAYTAVPDLSEFTHSAPHLGLCRVGMHAVDCVPNAPGSKALWEHIRNNFEAYDAQAFPALREFVLYGEEWQMLRDDRRFCTIDDMVRARGRRIVFVDW</sequence>
<organism evidence="1 2">
    <name type="scientific">Vararia minispora EC-137</name>
    <dbReference type="NCBI Taxonomy" id="1314806"/>
    <lineage>
        <taxon>Eukaryota</taxon>
        <taxon>Fungi</taxon>
        <taxon>Dikarya</taxon>
        <taxon>Basidiomycota</taxon>
        <taxon>Agaricomycotina</taxon>
        <taxon>Agaricomycetes</taxon>
        <taxon>Russulales</taxon>
        <taxon>Lachnocladiaceae</taxon>
        <taxon>Vararia</taxon>
    </lineage>
</organism>
<protein>
    <submittedName>
        <fullName evidence="1">Uncharacterized protein</fullName>
    </submittedName>
</protein>